<evidence type="ECO:0000313" key="2">
    <source>
        <dbReference type="EMBL" id="KIM55996.1"/>
    </source>
</evidence>
<keyword evidence="3" id="KW-1185">Reference proteome</keyword>
<evidence type="ECO:0000313" key="3">
    <source>
        <dbReference type="Proteomes" id="UP000053989"/>
    </source>
</evidence>
<dbReference type="Proteomes" id="UP000053989">
    <property type="component" value="Unassembled WGS sequence"/>
</dbReference>
<protein>
    <submittedName>
        <fullName evidence="2">Uncharacterized protein</fullName>
    </submittedName>
</protein>
<organism evidence="2 3">
    <name type="scientific">Scleroderma citrinum Foug A</name>
    <dbReference type="NCBI Taxonomy" id="1036808"/>
    <lineage>
        <taxon>Eukaryota</taxon>
        <taxon>Fungi</taxon>
        <taxon>Dikarya</taxon>
        <taxon>Basidiomycota</taxon>
        <taxon>Agaricomycotina</taxon>
        <taxon>Agaricomycetes</taxon>
        <taxon>Agaricomycetidae</taxon>
        <taxon>Boletales</taxon>
        <taxon>Sclerodermatineae</taxon>
        <taxon>Sclerodermataceae</taxon>
        <taxon>Scleroderma</taxon>
    </lineage>
</organism>
<dbReference type="EMBL" id="KN822124">
    <property type="protein sequence ID" value="KIM55996.1"/>
    <property type="molecule type" value="Genomic_DNA"/>
</dbReference>
<evidence type="ECO:0000256" key="1">
    <source>
        <dbReference type="SAM" id="MobiDB-lite"/>
    </source>
</evidence>
<proteinExistence type="predicted"/>
<reference evidence="3" key="2">
    <citation type="submission" date="2015-01" db="EMBL/GenBank/DDBJ databases">
        <title>Evolutionary Origins and Diversification of the Mycorrhizal Mutualists.</title>
        <authorList>
            <consortium name="DOE Joint Genome Institute"/>
            <consortium name="Mycorrhizal Genomics Consortium"/>
            <person name="Kohler A."/>
            <person name="Kuo A."/>
            <person name="Nagy L.G."/>
            <person name="Floudas D."/>
            <person name="Copeland A."/>
            <person name="Barry K.W."/>
            <person name="Cichocki N."/>
            <person name="Veneault-Fourrey C."/>
            <person name="LaButti K."/>
            <person name="Lindquist E.A."/>
            <person name="Lipzen A."/>
            <person name="Lundell T."/>
            <person name="Morin E."/>
            <person name="Murat C."/>
            <person name="Riley R."/>
            <person name="Ohm R."/>
            <person name="Sun H."/>
            <person name="Tunlid A."/>
            <person name="Henrissat B."/>
            <person name="Grigoriev I.V."/>
            <person name="Hibbett D.S."/>
            <person name="Martin F."/>
        </authorList>
    </citation>
    <scope>NUCLEOTIDE SEQUENCE [LARGE SCALE GENOMIC DNA]</scope>
    <source>
        <strain evidence="3">Foug A</strain>
    </source>
</reference>
<accession>A0A0C3DIV0</accession>
<feature type="region of interest" description="Disordered" evidence="1">
    <location>
        <begin position="36"/>
        <end position="72"/>
    </location>
</feature>
<dbReference type="HOGENOM" id="CLU_2723654_0_0_1"/>
<sequence>MGYGHHDHPILQPAAYEDNGHYQWVANGMNDRAYQLGNQRRGTMTETSSTTLADSRMMTSQQNGDAPRRRRQ</sequence>
<gene>
    <name evidence="2" type="ORF">SCLCIDRAFT_1220653</name>
</gene>
<dbReference type="AlphaFoldDB" id="A0A0C3DIV0"/>
<reference evidence="2 3" key="1">
    <citation type="submission" date="2014-04" db="EMBL/GenBank/DDBJ databases">
        <authorList>
            <consortium name="DOE Joint Genome Institute"/>
            <person name="Kuo A."/>
            <person name="Kohler A."/>
            <person name="Nagy L.G."/>
            <person name="Floudas D."/>
            <person name="Copeland A."/>
            <person name="Barry K.W."/>
            <person name="Cichocki N."/>
            <person name="Veneault-Fourrey C."/>
            <person name="LaButti K."/>
            <person name="Lindquist E.A."/>
            <person name="Lipzen A."/>
            <person name="Lundell T."/>
            <person name="Morin E."/>
            <person name="Murat C."/>
            <person name="Sun H."/>
            <person name="Tunlid A."/>
            <person name="Henrissat B."/>
            <person name="Grigoriev I.V."/>
            <person name="Hibbett D.S."/>
            <person name="Martin F."/>
            <person name="Nordberg H.P."/>
            <person name="Cantor M.N."/>
            <person name="Hua S.X."/>
        </authorList>
    </citation>
    <scope>NUCLEOTIDE SEQUENCE [LARGE SCALE GENOMIC DNA]</scope>
    <source>
        <strain evidence="2 3">Foug A</strain>
    </source>
</reference>
<name>A0A0C3DIV0_9AGAM</name>
<feature type="compositionally biased region" description="Polar residues" evidence="1">
    <location>
        <begin position="36"/>
        <end position="64"/>
    </location>
</feature>
<dbReference type="InParanoid" id="A0A0C3DIV0"/>